<keyword evidence="14" id="KW-0547">Nucleotide-binding</keyword>
<keyword evidence="8 16" id="KW-0560">Oxidoreductase</keyword>
<dbReference type="EMBL" id="FXXP01000002">
    <property type="protein sequence ID" value="SMX28833.1"/>
    <property type="molecule type" value="Genomic_DNA"/>
</dbReference>
<evidence type="ECO:0000256" key="2">
    <source>
        <dbReference type="ARBA" id="ARBA00007532"/>
    </source>
</evidence>
<dbReference type="InterPro" id="IPR050151">
    <property type="entry name" value="Class-I_Pyr_Nuc-Dis_Oxidored"/>
</dbReference>
<evidence type="ECO:0000256" key="10">
    <source>
        <dbReference type="ARBA" id="ARBA00023157"/>
    </source>
</evidence>
<proteinExistence type="inferred from homology"/>
<evidence type="ECO:0000313" key="19">
    <source>
        <dbReference type="EMBL" id="SMX28833.1"/>
    </source>
</evidence>
<evidence type="ECO:0000256" key="14">
    <source>
        <dbReference type="PIRSR" id="PIRSR000350-3"/>
    </source>
</evidence>
<evidence type="ECO:0000259" key="17">
    <source>
        <dbReference type="Pfam" id="PF02852"/>
    </source>
</evidence>
<dbReference type="GO" id="GO:0050660">
    <property type="term" value="F:flavin adenine dinucleotide binding"/>
    <property type="evidence" value="ECO:0007669"/>
    <property type="project" value="InterPro"/>
</dbReference>
<reference evidence="20" key="1">
    <citation type="submission" date="2017-05" db="EMBL/GenBank/DDBJ databases">
        <authorList>
            <person name="Rodrigo-Torres L."/>
            <person name="Arahal R. D."/>
            <person name="Lucena T."/>
        </authorList>
    </citation>
    <scope>NUCLEOTIDE SEQUENCE [LARGE SCALE GENOMIC DNA]</scope>
    <source>
        <strain evidence="20">CECT 8649</strain>
    </source>
</reference>
<feature type="binding site" evidence="14">
    <location>
        <position position="203"/>
    </location>
    <ligand>
        <name>NAD(+)</name>
        <dbReference type="ChEBI" id="CHEBI:57540"/>
    </ligand>
</feature>
<comment type="similarity">
    <text evidence="2 16">Belongs to the class-I pyridine nucleotide-disulfide oxidoreductase family.</text>
</comment>
<dbReference type="Gene3D" id="3.30.390.30">
    <property type="match status" value="1"/>
</dbReference>
<dbReference type="Pfam" id="PF02852">
    <property type="entry name" value="Pyr_redox_dim"/>
    <property type="match status" value="1"/>
</dbReference>
<dbReference type="GO" id="GO:0006103">
    <property type="term" value="P:2-oxoglutarate metabolic process"/>
    <property type="evidence" value="ECO:0007669"/>
    <property type="project" value="TreeGrafter"/>
</dbReference>
<evidence type="ECO:0000256" key="8">
    <source>
        <dbReference type="ARBA" id="ARBA00023002"/>
    </source>
</evidence>
<evidence type="ECO:0000256" key="15">
    <source>
        <dbReference type="PIRSR" id="PIRSR000350-4"/>
    </source>
</evidence>
<feature type="domain" description="FAD/NAD(P)-binding" evidence="18">
    <location>
        <begin position="6"/>
        <end position="325"/>
    </location>
</feature>
<dbReference type="PROSITE" id="PS00076">
    <property type="entry name" value="PYRIDINE_REDOX_1"/>
    <property type="match status" value="1"/>
</dbReference>
<dbReference type="Proteomes" id="UP000225972">
    <property type="component" value="Unassembled WGS sequence"/>
</dbReference>
<keyword evidence="9 14" id="KW-0520">NAD</keyword>
<evidence type="ECO:0000256" key="4">
    <source>
        <dbReference type="ARBA" id="ARBA00016961"/>
    </source>
</evidence>
<protein>
    <recommendedName>
        <fullName evidence="4 16">Dihydrolipoyl dehydrogenase</fullName>
        <ecNumber evidence="3 16">1.8.1.4</ecNumber>
    </recommendedName>
</protein>
<dbReference type="GO" id="GO:0004148">
    <property type="term" value="F:dihydrolipoyl dehydrogenase (NADH) activity"/>
    <property type="evidence" value="ECO:0007669"/>
    <property type="project" value="UniProtKB-EC"/>
</dbReference>
<dbReference type="InterPro" id="IPR004099">
    <property type="entry name" value="Pyr_nucl-diS_OxRdtase_dimer"/>
</dbReference>
<dbReference type="InterPro" id="IPR006258">
    <property type="entry name" value="Lipoamide_DH"/>
</dbReference>
<feature type="binding site" evidence="14">
    <location>
        <position position="52"/>
    </location>
    <ligand>
        <name>FAD</name>
        <dbReference type="ChEBI" id="CHEBI:57692"/>
    </ligand>
</feature>
<evidence type="ECO:0000256" key="6">
    <source>
        <dbReference type="ARBA" id="ARBA00022630"/>
    </source>
</evidence>
<comment type="miscellaneous">
    <text evidence="16">The active site is a redox-active disulfide bond.</text>
</comment>
<dbReference type="Gene3D" id="3.50.50.60">
    <property type="entry name" value="FAD/NAD(P)-binding domain"/>
    <property type="match status" value="2"/>
</dbReference>
<feature type="domain" description="Pyridine nucleotide-disulphide oxidoreductase dimerisation" evidence="17">
    <location>
        <begin position="345"/>
        <end position="453"/>
    </location>
</feature>
<comment type="catalytic activity">
    <reaction evidence="12 16">
        <text>N(6)-[(R)-dihydrolipoyl]-L-lysyl-[protein] + NAD(+) = N(6)-[(R)-lipoyl]-L-lysyl-[protein] + NADH + H(+)</text>
        <dbReference type="Rhea" id="RHEA:15045"/>
        <dbReference type="Rhea" id="RHEA-COMP:10474"/>
        <dbReference type="Rhea" id="RHEA-COMP:10475"/>
        <dbReference type="ChEBI" id="CHEBI:15378"/>
        <dbReference type="ChEBI" id="CHEBI:57540"/>
        <dbReference type="ChEBI" id="CHEBI:57945"/>
        <dbReference type="ChEBI" id="CHEBI:83099"/>
        <dbReference type="ChEBI" id="CHEBI:83100"/>
        <dbReference type="EC" id="1.8.1.4"/>
    </reaction>
</comment>
<dbReference type="SUPFAM" id="SSF55424">
    <property type="entry name" value="FAD/NAD-linked reductases, dimerisation (C-terminal) domain"/>
    <property type="match status" value="1"/>
</dbReference>
<comment type="subcellular location">
    <subcellularLocation>
        <location evidence="1">Cytoplasm</location>
    </subcellularLocation>
</comment>
<keyword evidence="11 16" id="KW-0676">Redox-active center</keyword>
<sequence length="464" mass="49317">MAAQQFDMIVIGAGPGGYVAAIRGAQLGLNVAVVEREHLGGICLNWGCIPTKAMLRSAEVFHLMHRAKEFGLKAEGLGYDLDAVVKRSRGVAKQLSGGVGHLLKKNKVTVIMGEATIPAKGRVSVKTDKGSQELQSKNIVLATGARARELPGLEADGDLVWAYKHALNPPRMPKKLLVIGSGAIGIEFASFFNTLGAKVTVVEVMDRVLPVEDAEISAFAKKQFVKQGMEIREKALVKQLDRGKGEVTAHIEQGGKIEKVIFDTVISAVGIIGNVEGLGLEALGVRVEKTHVVTDPHCRTGVDGLYAIGDVAGAPWLAHKASHEGVMVAELIAGQKPHAVDPDSIAGCTYCHPQVASVGLTEAQAKEQGFDIKVGRFPFIGNGKAIALGEPEGLVKTVFDAKTGALLGAHMVGAEVTELIQGYVVGRQLETTEEDLMQTVFPHPTLSEMMHESVLDAFGKAIHF</sequence>
<evidence type="ECO:0000256" key="11">
    <source>
        <dbReference type="ARBA" id="ARBA00023284"/>
    </source>
</evidence>
<dbReference type="PRINTS" id="PR00368">
    <property type="entry name" value="FADPNR"/>
</dbReference>
<dbReference type="FunFam" id="3.30.390.30:FF:000001">
    <property type="entry name" value="Dihydrolipoyl dehydrogenase"/>
    <property type="match status" value="1"/>
</dbReference>
<evidence type="ECO:0000256" key="3">
    <source>
        <dbReference type="ARBA" id="ARBA00012608"/>
    </source>
</evidence>
<dbReference type="RefSeq" id="WP_099246467.1">
    <property type="nucleotide sequence ID" value="NZ_FXXP01000002.1"/>
</dbReference>
<dbReference type="PANTHER" id="PTHR22912">
    <property type="entry name" value="DISULFIDE OXIDOREDUCTASE"/>
    <property type="match status" value="1"/>
</dbReference>
<dbReference type="InterPro" id="IPR036188">
    <property type="entry name" value="FAD/NAD-bd_sf"/>
</dbReference>
<dbReference type="EC" id="1.8.1.4" evidence="3 16"/>
<evidence type="ECO:0000259" key="18">
    <source>
        <dbReference type="Pfam" id="PF07992"/>
    </source>
</evidence>
<evidence type="ECO:0000256" key="1">
    <source>
        <dbReference type="ARBA" id="ARBA00004496"/>
    </source>
</evidence>
<feature type="disulfide bond" description="Redox-active" evidence="15">
    <location>
        <begin position="43"/>
        <end position="48"/>
    </location>
</feature>
<dbReference type="Pfam" id="PF07992">
    <property type="entry name" value="Pyr_redox_2"/>
    <property type="match status" value="1"/>
</dbReference>
<feature type="binding site" evidence="14">
    <location>
        <position position="270"/>
    </location>
    <ligand>
        <name>NAD(+)</name>
        <dbReference type="ChEBI" id="CHEBI:57540"/>
    </ligand>
</feature>
<keyword evidence="7 14" id="KW-0274">FAD</keyword>
<dbReference type="NCBIfam" id="TIGR01350">
    <property type="entry name" value="lipoamide_DH"/>
    <property type="match status" value="1"/>
</dbReference>
<comment type="cofactor">
    <cofactor evidence="14 16">
        <name>FAD</name>
        <dbReference type="ChEBI" id="CHEBI:57692"/>
    </cofactor>
    <text evidence="14 16">Binds 1 FAD per subunit.</text>
</comment>
<evidence type="ECO:0000256" key="7">
    <source>
        <dbReference type="ARBA" id="ARBA00022827"/>
    </source>
</evidence>
<dbReference type="PIRSF" id="PIRSF000350">
    <property type="entry name" value="Mercury_reductase_MerA"/>
    <property type="match status" value="1"/>
</dbReference>
<dbReference type="GO" id="GO:0005737">
    <property type="term" value="C:cytoplasm"/>
    <property type="evidence" value="ECO:0007669"/>
    <property type="project" value="UniProtKB-SubCell"/>
</dbReference>
<name>A0A238JEK5_9RHOB</name>
<dbReference type="OrthoDB" id="9776382at2"/>
<feature type="active site" description="Proton acceptor" evidence="13">
    <location>
        <position position="443"/>
    </location>
</feature>
<keyword evidence="6 16" id="KW-0285">Flavoprotein</keyword>
<dbReference type="PRINTS" id="PR00411">
    <property type="entry name" value="PNDRDTASEI"/>
</dbReference>
<evidence type="ECO:0000256" key="12">
    <source>
        <dbReference type="ARBA" id="ARBA00049187"/>
    </source>
</evidence>
<dbReference type="PANTHER" id="PTHR22912:SF217">
    <property type="entry name" value="DIHYDROLIPOYL DEHYDROGENASE"/>
    <property type="match status" value="1"/>
</dbReference>
<accession>A0A238JEK5</accession>
<evidence type="ECO:0000256" key="9">
    <source>
        <dbReference type="ARBA" id="ARBA00023027"/>
    </source>
</evidence>
<keyword evidence="5" id="KW-0963">Cytoplasm</keyword>
<organism evidence="19 20">
    <name type="scientific">Pelagimonas phthalicica</name>
    <dbReference type="NCBI Taxonomy" id="1037362"/>
    <lineage>
        <taxon>Bacteria</taxon>
        <taxon>Pseudomonadati</taxon>
        <taxon>Pseudomonadota</taxon>
        <taxon>Alphaproteobacteria</taxon>
        <taxon>Rhodobacterales</taxon>
        <taxon>Roseobacteraceae</taxon>
        <taxon>Pelagimonas</taxon>
    </lineage>
</organism>
<keyword evidence="10" id="KW-1015">Disulfide bond</keyword>
<evidence type="ECO:0000256" key="5">
    <source>
        <dbReference type="ARBA" id="ARBA00022490"/>
    </source>
</evidence>
<dbReference type="SUPFAM" id="SSF51905">
    <property type="entry name" value="FAD/NAD(P)-binding domain"/>
    <property type="match status" value="1"/>
</dbReference>
<evidence type="ECO:0000256" key="13">
    <source>
        <dbReference type="PIRSR" id="PIRSR000350-2"/>
    </source>
</evidence>
<dbReference type="InterPro" id="IPR012999">
    <property type="entry name" value="Pyr_OxRdtase_I_AS"/>
</dbReference>
<gene>
    <name evidence="19" type="primary">lpd</name>
    <name evidence="19" type="ORF">TRP8649_02960</name>
</gene>
<evidence type="ECO:0000256" key="16">
    <source>
        <dbReference type="RuleBase" id="RU003692"/>
    </source>
</evidence>
<feature type="binding site" evidence="14">
    <location>
        <position position="310"/>
    </location>
    <ligand>
        <name>FAD</name>
        <dbReference type="ChEBI" id="CHEBI:57692"/>
    </ligand>
</feature>
<evidence type="ECO:0000313" key="20">
    <source>
        <dbReference type="Proteomes" id="UP000225972"/>
    </source>
</evidence>
<feature type="binding site" evidence="14">
    <location>
        <begin position="180"/>
        <end position="187"/>
    </location>
    <ligand>
        <name>NAD(+)</name>
        <dbReference type="ChEBI" id="CHEBI:57540"/>
    </ligand>
</feature>
<keyword evidence="20" id="KW-1185">Reference proteome</keyword>
<dbReference type="InterPro" id="IPR016156">
    <property type="entry name" value="FAD/NAD-linked_Rdtase_dimer_sf"/>
</dbReference>
<dbReference type="InterPro" id="IPR001100">
    <property type="entry name" value="Pyr_nuc-diS_OxRdtase"/>
</dbReference>
<dbReference type="InterPro" id="IPR023753">
    <property type="entry name" value="FAD/NAD-binding_dom"/>
</dbReference>
<dbReference type="AlphaFoldDB" id="A0A238JEK5"/>